<keyword evidence="1" id="KW-0812">Transmembrane</keyword>
<evidence type="ECO:0000313" key="3">
    <source>
        <dbReference type="Proteomes" id="UP001589654"/>
    </source>
</evidence>
<sequence length="404" mass="46609">MIPGKNYSFLDIILAMAFTGLGFWSFSLFQSPLNHELNPLFDANQYQKAYYYFRGDSSHYSVNFPFSVRLFVPWLAAQLPGQSMMGNFKMVNLYFGLSWIPIWFVLGQKLNLERYKIWIGWFWISFHWVGVLKANLSDPITVDVPLYTFQLLLLWLLIEKRKTIWLLLILGPIATLQKESMLAILLILTLFPGLKWLIEEKKEAFFALLGAFILSWVSLKTATLIFPQANEGKNAIINILNYTAGLFGHPDLILRWICSITLAYGGFLWAGIWNSKKLKAKYGEVIIPLVVVYVFFSLFAGGDFTRIAFLGSTFVMLFLLDALPLNFKQWVLLFIISLPAMRLTGFLPDGGAQFDQWKTWYPEFAPWNWLVIYLGYTLLLAWVSWKWFRIKNGNYSTSTSSSNA</sequence>
<feature type="transmembrane region" description="Helical" evidence="1">
    <location>
        <begin position="204"/>
        <end position="226"/>
    </location>
</feature>
<organism evidence="2 3">
    <name type="scientific">Echinicola jeungdonensis</name>
    <dbReference type="NCBI Taxonomy" id="709343"/>
    <lineage>
        <taxon>Bacteria</taxon>
        <taxon>Pseudomonadati</taxon>
        <taxon>Bacteroidota</taxon>
        <taxon>Cytophagia</taxon>
        <taxon>Cytophagales</taxon>
        <taxon>Cyclobacteriaceae</taxon>
        <taxon>Echinicola</taxon>
    </lineage>
</organism>
<feature type="transmembrane region" description="Helical" evidence="1">
    <location>
        <begin position="253"/>
        <end position="273"/>
    </location>
</feature>
<keyword evidence="1" id="KW-0472">Membrane</keyword>
<evidence type="ECO:0008006" key="4">
    <source>
        <dbReference type="Google" id="ProtNLM"/>
    </source>
</evidence>
<evidence type="ECO:0000256" key="1">
    <source>
        <dbReference type="SAM" id="Phobius"/>
    </source>
</evidence>
<accession>A0ABV5J3L3</accession>
<dbReference type="RefSeq" id="WP_290246620.1">
    <property type="nucleotide sequence ID" value="NZ_JAUFQT010000001.1"/>
</dbReference>
<name>A0ABV5J3L3_9BACT</name>
<feature type="transmembrane region" description="Helical" evidence="1">
    <location>
        <begin position="7"/>
        <end position="29"/>
    </location>
</feature>
<proteinExistence type="predicted"/>
<keyword evidence="1" id="KW-1133">Transmembrane helix</keyword>
<reference evidence="2 3" key="1">
    <citation type="submission" date="2024-09" db="EMBL/GenBank/DDBJ databases">
        <authorList>
            <person name="Sun Q."/>
            <person name="Mori K."/>
        </authorList>
    </citation>
    <scope>NUCLEOTIDE SEQUENCE [LARGE SCALE GENOMIC DNA]</scope>
    <source>
        <strain evidence="2 3">CECT 7682</strain>
    </source>
</reference>
<feature type="transmembrane region" description="Helical" evidence="1">
    <location>
        <begin position="164"/>
        <end position="192"/>
    </location>
</feature>
<feature type="transmembrane region" description="Helical" evidence="1">
    <location>
        <begin position="330"/>
        <end position="347"/>
    </location>
</feature>
<dbReference type="Proteomes" id="UP001589654">
    <property type="component" value="Unassembled WGS sequence"/>
</dbReference>
<keyword evidence="3" id="KW-1185">Reference proteome</keyword>
<gene>
    <name evidence="2" type="ORF">ACFFUR_06340</name>
</gene>
<comment type="caution">
    <text evidence="2">The sequence shown here is derived from an EMBL/GenBank/DDBJ whole genome shotgun (WGS) entry which is preliminary data.</text>
</comment>
<dbReference type="EMBL" id="JBHMEW010000048">
    <property type="protein sequence ID" value="MFB9211416.1"/>
    <property type="molecule type" value="Genomic_DNA"/>
</dbReference>
<feature type="transmembrane region" description="Helical" evidence="1">
    <location>
        <begin position="307"/>
        <end position="323"/>
    </location>
</feature>
<feature type="transmembrane region" description="Helical" evidence="1">
    <location>
        <begin position="367"/>
        <end position="385"/>
    </location>
</feature>
<evidence type="ECO:0000313" key="2">
    <source>
        <dbReference type="EMBL" id="MFB9211416.1"/>
    </source>
</evidence>
<feature type="transmembrane region" description="Helical" evidence="1">
    <location>
        <begin position="115"/>
        <end position="133"/>
    </location>
</feature>
<feature type="transmembrane region" description="Helical" evidence="1">
    <location>
        <begin position="91"/>
        <end position="109"/>
    </location>
</feature>
<protein>
    <recommendedName>
        <fullName evidence="4">DUF2029 domain-containing protein</fullName>
    </recommendedName>
</protein>
<feature type="transmembrane region" description="Helical" evidence="1">
    <location>
        <begin position="285"/>
        <end position="301"/>
    </location>
</feature>